<accession>A0ABN1YA75</accession>
<feature type="transmembrane region" description="Helical" evidence="2">
    <location>
        <begin position="338"/>
        <end position="371"/>
    </location>
</feature>
<feature type="transmembrane region" description="Helical" evidence="2">
    <location>
        <begin position="383"/>
        <end position="403"/>
    </location>
</feature>
<feature type="transmembrane region" description="Helical" evidence="2">
    <location>
        <begin position="70"/>
        <end position="87"/>
    </location>
</feature>
<keyword evidence="2" id="KW-0812">Transmembrane</keyword>
<feature type="transmembrane region" description="Helical" evidence="2">
    <location>
        <begin position="423"/>
        <end position="440"/>
    </location>
</feature>
<proteinExistence type="predicted"/>
<feature type="transmembrane region" description="Helical" evidence="2">
    <location>
        <begin position="46"/>
        <end position="64"/>
    </location>
</feature>
<feature type="transmembrane region" description="Helical" evidence="2">
    <location>
        <begin position="121"/>
        <end position="139"/>
    </location>
</feature>
<feature type="transmembrane region" description="Helical" evidence="2">
    <location>
        <begin position="255"/>
        <end position="278"/>
    </location>
</feature>
<evidence type="ECO:0000313" key="3">
    <source>
        <dbReference type="EMBL" id="GAA1400541.1"/>
    </source>
</evidence>
<dbReference type="EMBL" id="BAAAKJ010000225">
    <property type="protein sequence ID" value="GAA1400541.1"/>
    <property type="molecule type" value="Genomic_DNA"/>
</dbReference>
<feature type="transmembrane region" description="Helical" evidence="2">
    <location>
        <begin position="315"/>
        <end position="332"/>
    </location>
</feature>
<feature type="transmembrane region" description="Helical" evidence="2">
    <location>
        <begin position="94"/>
        <end position="115"/>
    </location>
</feature>
<keyword evidence="2" id="KW-1133">Transmembrane helix</keyword>
<gene>
    <name evidence="3" type="ORF">GCM10009639_41710</name>
</gene>
<feature type="transmembrane region" description="Helical" evidence="2">
    <location>
        <begin position="284"/>
        <end position="303"/>
    </location>
</feature>
<comment type="caution">
    <text evidence="3">The sequence shown here is derived from an EMBL/GenBank/DDBJ whole genome shotgun (WGS) entry which is preliminary data.</text>
</comment>
<sequence>MGFKVSMERLRTRVAARSTAEEAAPASPAPAPGPVRTPTRVPARSLPALAAGLALAWVLPAALISMGVGIAVLPLLVLGVGSLLRVGGVLLDRLVAAALVTAGGVLAFGLLFSLWPWGLDPIPTSGVLCSAVVLTGWFFRRTPRLPLRFRPSDLMVAGIAGVMWHYLHKPLIGKGPGWRLEFLTTAEDRLNHFSYFVGIQHVGGYNFLHQEAAKAYMMSGEGVYPQGTHFLLAWVDSLVRSAADLGPELDTMNRYLLYVLAGYALLGTGLVWAARWIGGPRLRGWRTAAVLGTVAALVFSSNYTDLLIHGFDSTVLGLLMVALLAAFMVRPAMGTTEFLLIAALGLITVTYIYNLFGAVAGLIVVGALVVHRRRFRLAHWPRYAVAAVLALGVAGLPSVVSVLSELDVAGTSNLGGPSVGADRAILIGGLLLGALAALSPSVRRTASGQAHLVVVLGTGAAVGGFAWWQIHTIGQVSYYFEKLAGTGIVIALVSIGAVGPLLRGASPARVPVLRRRISDGLLSVLAVATALSLFAGVQWGMDSFKGMPSAWRNNPLMAWSRGDAWSDIGPRHGATVMGDLDGIREPVMVLYSNDDYKNLKSTWLAALLRSRGGDMRGFYETHWVNIGAAERPEPEHQASIEHVKKAAEKLGQPITVVVADPATGERIRKDVAGFQPRITVVVKEGNNWVHPWARSFPGV</sequence>
<feature type="compositionally biased region" description="Low complexity" evidence="1">
    <location>
        <begin position="17"/>
        <end position="26"/>
    </location>
</feature>
<organism evidence="3 4">
    <name type="scientific">Kitasatospora putterlickiae</name>
    <dbReference type="NCBI Taxonomy" id="221725"/>
    <lineage>
        <taxon>Bacteria</taxon>
        <taxon>Bacillati</taxon>
        <taxon>Actinomycetota</taxon>
        <taxon>Actinomycetes</taxon>
        <taxon>Kitasatosporales</taxon>
        <taxon>Streptomycetaceae</taxon>
        <taxon>Kitasatospora</taxon>
    </lineage>
</organism>
<keyword evidence="4" id="KW-1185">Reference proteome</keyword>
<evidence type="ECO:0000256" key="1">
    <source>
        <dbReference type="SAM" id="MobiDB-lite"/>
    </source>
</evidence>
<feature type="transmembrane region" description="Helical" evidence="2">
    <location>
        <begin position="483"/>
        <end position="502"/>
    </location>
</feature>
<keyword evidence="2" id="KW-0472">Membrane</keyword>
<evidence type="ECO:0000313" key="4">
    <source>
        <dbReference type="Proteomes" id="UP001499863"/>
    </source>
</evidence>
<reference evidence="3 4" key="1">
    <citation type="journal article" date="2019" name="Int. J. Syst. Evol. Microbiol.">
        <title>The Global Catalogue of Microorganisms (GCM) 10K type strain sequencing project: providing services to taxonomists for standard genome sequencing and annotation.</title>
        <authorList>
            <consortium name="The Broad Institute Genomics Platform"/>
            <consortium name="The Broad Institute Genome Sequencing Center for Infectious Disease"/>
            <person name="Wu L."/>
            <person name="Ma J."/>
        </authorList>
    </citation>
    <scope>NUCLEOTIDE SEQUENCE [LARGE SCALE GENOMIC DNA]</scope>
    <source>
        <strain evidence="3 4">JCM 12393</strain>
    </source>
</reference>
<feature type="transmembrane region" description="Helical" evidence="2">
    <location>
        <begin position="452"/>
        <end position="471"/>
    </location>
</feature>
<dbReference type="Proteomes" id="UP001499863">
    <property type="component" value="Unassembled WGS sequence"/>
</dbReference>
<name>A0ABN1YA75_9ACTN</name>
<protein>
    <submittedName>
        <fullName evidence="3">Uncharacterized protein</fullName>
    </submittedName>
</protein>
<feature type="transmembrane region" description="Helical" evidence="2">
    <location>
        <begin position="522"/>
        <end position="541"/>
    </location>
</feature>
<evidence type="ECO:0000256" key="2">
    <source>
        <dbReference type="SAM" id="Phobius"/>
    </source>
</evidence>
<feature type="region of interest" description="Disordered" evidence="1">
    <location>
        <begin position="17"/>
        <end position="38"/>
    </location>
</feature>